<keyword evidence="6 8" id="KW-0906">Nuclear pore complex</keyword>
<dbReference type="GO" id="GO:0006406">
    <property type="term" value="P:mRNA export from nucleus"/>
    <property type="evidence" value="ECO:0007669"/>
    <property type="project" value="TreeGrafter"/>
</dbReference>
<evidence type="ECO:0000313" key="9">
    <source>
        <dbReference type="EMBL" id="KAF2888995.1"/>
    </source>
</evidence>
<dbReference type="Gene3D" id="1.20.190.50">
    <property type="match status" value="1"/>
</dbReference>
<dbReference type="OrthoDB" id="3098at2759"/>
<dbReference type="InterPro" id="IPR007252">
    <property type="entry name" value="Nup84/Nup107"/>
</dbReference>
<dbReference type="GO" id="GO:0017056">
    <property type="term" value="F:structural constituent of nuclear pore"/>
    <property type="evidence" value="ECO:0007669"/>
    <property type="project" value="UniProtKB-UniRule"/>
</dbReference>
<dbReference type="AlphaFoldDB" id="A0A8K0CKK4"/>
<evidence type="ECO:0000256" key="1">
    <source>
        <dbReference type="ARBA" id="ARBA00009510"/>
    </source>
</evidence>
<protein>
    <recommendedName>
        <fullName evidence="8">Nuclear pore complex protein</fullName>
    </recommendedName>
</protein>
<evidence type="ECO:0000256" key="6">
    <source>
        <dbReference type="ARBA" id="ARBA00023132"/>
    </source>
</evidence>
<accession>A0A8K0CKK4</accession>
<evidence type="ECO:0000256" key="7">
    <source>
        <dbReference type="ARBA" id="ARBA00023242"/>
    </source>
</evidence>
<evidence type="ECO:0000256" key="2">
    <source>
        <dbReference type="ARBA" id="ARBA00022448"/>
    </source>
</evidence>
<keyword evidence="7 8" id="KW-0539">Nucleus</keyword>
<comment type="function">
    <text evidence="8">Functions as a component of the nuclear pore complex (NPC).</text>
</comment>
<keyword evidence="8" id="KW-0472">Membrane</keyword>
<dbReference type="EMBL" id="VTPC01071923">
    <property type="protein sequence ID" value="KAF2888995.1"/>
    <property type="molecule type" value="Genomic_DNA"/>
</dbReference>
<organism evidence="9 10">
    <name type="scientific">Ignelater luminosus</name>
    <name type="common">Cucubano</name>
    <name type="synonym">Pyrophorus luminosus</name>
    <dbReference type="NCBI Taxonomy" id="2038154"/>
    <lineage>
        <taxon>Eukaryota</taxon>
        <taxon>Metazoa</taxon>
        <taxon>Ecdysozoa</taxon>
        <taxon>Arthropoda</taxon>
        <taxon>Hexapoda</taxon>
        <taxon>Insecta</taxon>
        <taxon>Pterygota</taxon>
        <taxon>Neoptera</taxon>
        <taxon>Endopterygota</taxon>
        <taxon>Coleoptera</taxon>
        <taxon>Polyphaga</taxon>
        <taxon>Elateriformia</taxon>
        <taxon>Elateroidea</taxon>
        <taxon>Elateridae</taxon>
        <taxon>Agrypninae</taxon>
        <taxon>Pyrophorini</taxon>
        <taxon>Ignelater</taxon>
    </lineage>
</organism>
<evidence type="ECO:0000256" key="5">
    <source>
        <dbReference type="ARBA" id="ARBA00023010"/>
    </source>
</evidence>
<evidence type="ECO:0000256" key="3">
    <source>
        <dbReference type="ARBA" id="ARBA00022816"/>
    </source>
</evidence>
<dbReference type="Pfam" id="PF04121">
    <property type="entry name" value="Nup84_Nup100"/>
    <property type="match status" value="1"/>
</dbReference>
<keyword evidence="4" id="KW-0653">Protein transport</keyword>
<comment type="subunit">
    <text evidence="8">Part of the nuclear pore complex (NPC).</text>
</comment>
<evidence type="ECO:0000256" key="4">
    <source>
        <dbReference type="ARBA" id="ARBA00022927"/>
    </source>
</evidence>
<gene>
    <name evidence="9" type="ORF">ILUMI_17178</name>
</gene>
<evidence type="ECO:0000313" key="10">
    <source>
        <dbReference type="Proteomes" id="UP000801492"/>
    </source>
</evidence>
<keyword evidence="10" id="KW-1185">Reference proteome</keyword>
<keyword evidence="5 8" id="KW-0811">Translocation</keyword>
<keyword evidence="2 8" id="KW-0813">Transport</keyword>
<sequence>MEMNETPLVAYYVSKLGSDKQVQVFASYLERILDNEARKDALAFAEDSSLNTRAITKQVVENIRSRPHEVGDFGDLQQRITDIDMLKISAIDWLLIYESQRLEALEQTNALIFTFLTLKKLDAAQLAFNKIPTDTVEPLLAEGELLSEVDQIIREYFSYKAYLDAQEAFSAWFKQFNSKPIAPESLPDNANFTEKVAHQHRESQFRAETERWKLTTTHLAKIAKSKLYNVLLFPDGGWLSGAKDGEFLRSSCIPEITLLLFSVLHESGNYEECVQLADILAAEKYGLYKVFSKEKLGDVLTKLCESSVALLNEQKDPWGNITTE</sequence>
<proteinExistence type="inferred from homology"/>
<dbReference type="PANTHER" id="PTHR13003:SF2">
    <property type="entry name" value="NUCLEAR PORE COMPLEX PROTEIN NUP107"/>
    <property type="match status" value="1"/>
</dbReference>
<dbReference type="FunFam" id="1.20.190.50:FF:000001">
    <property type="entry name" value="Nuclear pore complex protein"/>
    <property type="match status" value="1"/>
</dbReference>
<name>A0A8K0CKK4_IGNLU</name>
<reference evidence="9" key="1">
    <citation type="submission" date="2019-08" db="EMBL/GenBank/DDBJ databases">
        <title>The genome of the North American firefly Photinus pyralis.</title>
        <authorList>
            <consortium name="Photinus pyralis genome working group"/>
            <person name="Fallon T.R."/>
            <person name="Sander Lower S.E."/>
            <person name="Weng J.-K."/>
        </authorList>
    </citation>
    <scope>NUCLEOTIDE SEQUENCE</scope>
    <source>
        <strain evidence="9">TRF0915ILg1</strain>
        <tissue evidence="9">Whole body</tissue>
    </source>
</reference>
<dbReference type="GO" id="GO:0031080">
    <property type="term" value="C:nuclear pore outer ring"/>
    <property type="evidence" value="ECO:0007669"/>
    <property type="project" value="TreeGrafter"/>
</dbReference>
<dbReference type="PANTHER" id="PTHR13003">
    <property type="entry name" value="NUP107-RELATED"/>
    <property type="match status" value="1"/>
</dbReference>
<dbReference type="GO" id="GO:0006606">
    <property type="term" value="P:protein import into nucleus"/>
    <property type="evidence" value="ECO:0007669"/>
    <property type="project" value="TreeGrafter"/>
</dbReference>
<keyword evidence="3" id="KW-0509">mRNA transport</keyword>
<comment type="subcellular location">
    <subcellularLocation>
        <location evidence="8">Nucleus</location>
        <location evidence="8">Nuclear pore complex</location>
    </subcellularLocation>
    <subcellularLocation>
        <location evidence="8">Nucleus membrane</location>
    </subcellularLocation>
</comment>
<evidence type="ECO:0000256" key="8">
    <source>
        <dbReference type="RuleBase" id="RU365072"/>
    </source>
</evidence>
<comment type="caution">
    <text evidence="9">The sequence shown here is derived from an EMBL/GenBank/DDBJ whole genome shotgun (WGS) entry which is preliminary data.</text>
</comment>
<dbReference type="GO" id="GO:0000973">
    <property type="term" value="P:post-transcriptional tethering of RNA polymerase II gene DNA at nuclear periphery"/>
    <property type="evidence" value="ECO:0007669"/>
    <property type="project" value="TreeGrafter"/>
</dbReference>
<dbReference type="GO" id="GO:0031965">
    <property type="term" value="C:nuclear membrane"/>
    <property type="evidence" value="ECO:0007669"/>
    <property type="project" value="UniProtKB-SubCell"/>
</dbReference>
<comment type="similarity">
    <text evidence="1 8">Belongs to the nucleoporin Nup84/Nup107 family.</text>
</comment>
<dbReference type="Proteomes" id="UP000801492">
    <property type="component" value="Unassembled WGS sequence"/>
</dbReference>